<dbReference type="Pfam" id="PF01638">
    <property type="entry name" value="HxlR"/>
    <property type="match status" value="1"/>
</dbReference>
<evidence type="ECO:0000313" key="6">
    <source>
        <dbReference type="Proteomes" id="UP000445000"/>
    </source>
</evidence>
<dbReference type="EMBL" id="BLJN01000005">
    <property type="protein sequence ID" value="GFE82948.1"/>
    <property type="molecule type" value="Genomic_DNA"/>
</dbReference>
<gene>
    <name evidence="5" type="ORF">GCM10011487_49480</name>
</gene>
<feature type="domain" description="HTH hxlR-type" evidence="4">
    <location>
        <begin position="16"/>
        <end position="116"/>
    </location>
</feature>
<dbReference type="Proteomes" id="UP000445000">
    <property type="component" value="Unassembled WGS sequence"/>
</dbReference>
<evidence type="ECO:0000259" key="4">
    <source>
        <dbReference type="PROSITE" id="PS51118"/>
    </source>
</evidence>
<dbReference type="PANTHER" id="PTHR33204">
    <property type="entry name" value="TRANSCRIPTIONAL REGULATOR, MARR FAMILY"/>
    <property type="match status" value="1"/>
</dbReference>
<keyword evidence="6" id="KW-1185">Reference proteome</keyword>
<keyword evidence="1" id="KW-0805">Transcription regulation</keyword>
<evidence type="ECO:0000256" key="2">
    <source>
        <dbReference type="ARBA" id="ARBA00023125"/>
    </source>
</evidence>
<evidence type="ECO:0000256" key="3">
    <source>
        <dbReference type="ARBA" id="ARBA00023163"/>
    </source>
</evidence>
<dbReference type="InterPro" id="IPR002577">
    <property type="entry name" value="HTH_HxlR"/>
</dbReference>
<dbReference type="AlphaFoldDB" id="A0A829YJE0"/>
<organism evidence="5 6">
    <name type="scientific">Steroidobacter agaridevorans</name>
    <dbReference type="NCBI Taxonomy" id="2695856"/>
    <lineage>
        <taxon>Bacteria</taxon>
        <taxon>Pseudomonadati</taxon>
        <taxon>Pseudomonadota</taxon>
        <taxon>Gammaproteobacteria</taxon>
        <taxon>Steroidobacterales</taxon>
        <taxon>Steroidobacteraceae</taxon>
        <taxon>Steroidobacter</taxon>
    </lineage>
</organism>
<evidence type="ECO:0000313" key="5">
    <source>
        <dbReference type="EMBL" id="GFE82948.1"/>
    </source>
</evidence>
<keyword evidence="2" id="KW-0238">DNA-binding</keyword>
<dbReference type="PANTHER" id="PTHR33204:SF18">
    <property type="entry name" value="TRANSCRIPTIONAL REGULATORY PROTEIN"/>
    <property type="match status" value="1"/>
</dbReference>
<dbReference type="SUPFAM" id="SSF46785">
    <property type="entry name" value="Winged helix' DNA-binding domain"/>
    <property type="match status" value="1"/>
</dbReference>
<dbReference type="PROSITE" id="PS51118">
    <property type="entry name" value="HTH_HXLR"/>
    <property type="match status" value="1"/>
</dbReference>
<sequence length="177" mass="19839">MSAKIDSAALAVKSGCAINLATEVLGDRWSLVVLRDMMFGNYRHFRELLNNNMEGIASNILSARLKHLQEVGLISCAPDPSHKQKLIYSLTEPAIQLVPVMATLGEWGRRHLPVTHELSVRARLLFEGGPQMWEEFMEELRELHLGRRRVVRAGAGPGVLQRLNDAYLAASKKTRSR</sequence>
<accession>A0A829YJE0</accession>
<evidence type="ECO:0000256" key="1">
    <source>
        <dbReference type="ARBA" id="ARBA00023015"/>
    </source>
</evidence>
<keyword evidence="3" id="KW-0804">Transcription</keyword>
<dbReference type="GO" id="GO:0003677">
    <property type="term" value="F:DNA binding"/>
    <property type="evidence" value="ECO:0007669"/>
    <property type="project" value="UniProtKB-KW"/>
</dbReference>
<name>A0A829YJE0_9GAMM</name>
<proteinExistence type="predicted"/>
<protein>
    <submittedName>
        <fullName evidence="5">Transcriptional regulator</fullName>
    </submittedName>
</protein>
<dbReference type="Gene3D" id="1.10.10.10">
    <property type="entry name" value="Winged helix-like DNA-binding domain superfamily/Winged helix DNA-binding domain"/>
    <property type="match status" value="1"/>
</dbReference>
<dbReference type="RefSeq" id="WP_161814577.1">
    <property type="nucleotide sequence ID" value="NZ_BLJN01000005.1"/>
</dbReference>
<reference evidence="6" key="1">
    <citation type="submission" date="2020-01" db="EMBL/GenBank/DDBJ databases">
        <title>'Steroidobacter agaridevorans' sp. nov., agar-degrading bacteria isolated from rhizosphere soils.</title>
        <authorList>
            <person name="Ikenaga M."/>
            <person name="Kataoka M."/>
            <person name="Murouchi A."/>
            <person name="Katsuragi S."/>
            <person name="Sakai M."/>
        </authorList>
    </citation>
    <scope>NUCLEOTIDE SEQUENCE [LARGE SCALE GENOMIC DNA]</scope>
    <source>
        <strain evidence="6">YU21-B</strain>
    </source>
</reference>
<dbReference type="InterPro" id="IPR036390">
    <property type="entry name" value="WH_DNA-bd_sf"/>
</dbReference>
<dbReference type="InterPro" id="IPR036388">
    <property type="entry name" value="WH-like_DNA-bd_sf"/>
</dbReference>
<comment type="caution">
    <text evidence="5">The sequence shown here is derived from an EMBL/GenBank/DDBJ whole genome shotgun (WGS) entry which is preliminary data.</text>
</comment>